<evidence type="ECO:0000313" key="2">
    <source>
        <dbReference type="Proteomes" id="UP000295726"/>
    </source>
</evidence>
<reference evidence="1 2" key="1">
    <citation type="submission" date="2019-03" db="EMBL/GenBank/DDBJ databases">
        <title>Genomic Encyclopedia of Type Strains, Phase IV (KMG-IV): sequencing the most valuable type-strain genomes for metagenomic binning, comparative biology and taxonomic classification.</title>
        <authorList>
            <person name="Goeker M."/>
        </authorList>
    </citation>
    <scope>NUCLEOTIDE SEQUENCE [LARGE SCALE GENOMIC DNA]</scope>
    <source>
        <strain evidence="1 2">DSM 29489</strain>
    </source>
</reference>
<evidence type="ECO:0000313" key="1">
    <source>
        <dbReference type="EMBL" id="TCS78282.1"/>
    </source>
</evidence>
<protein>
    <submittedName>
        <fullName evidence="1">Uncharacterized protein</fullName>
    </submittedName>
</protein>
<organism evidence="1 2">
    <name type="scientific">Muricomes intestini</name>
    <dbReference type="NCBI Taxonomy" id="1796634"/>
    <lineage>
        <taxon>Bacteria</taxon>
        <taxon>Bacillati</taxon>
        <taxon>Bacillota</taxon>
        <taxon>Clostridia</taxon>
        <taxon>Lachnospirales</taxon>
        <taxon>Lachnospiraceae</taxon>
        <taxon>Muricomes</taxon>
    </lineage>
</organism>
<dbReference type="EMBL" id="SLZZ01000012">
    <property type="protein sequence ID" value="TCS78282.1"/>
    <property type="molecule type" value="Genomic_DNA"/>
</dbReference>
<keyword evidence="2" id="KW-1185">Reference proteome</keyword>
<comment type="caution">
    <text evidence="1">The sequence shown here is derived from an EMBL/GenBank/DDBJ whole genome shotgun (WGS) entry which is preliminary data.</text>
</comment>
<proteinExistence type="predicted"/>
<accession>A0A4V2URN5</accession>
<name>A0A4V2URN5_9FIRM</name>
<gene>
    <name evidence="1" type="ORF">EDD59_11240</name>
</gene>
<dbReference type="AlphaFoldDB" id="A0A4V2URN5"/>
<sequence>MTQHEVQRTDFGPNWPEVAGFGAACPNKQFLRVDRREILKNVQVSIHLPCLRVSVSPKNGTKIVVCF</sequence>
<dbReference type="Proteomes" id="UP000295726">
    <property type="component" value="Unassembled WGS sequence"/>
</dbReference>